<dbReference type="KEGG" id="sual:KDD17_13870"/>
<feature type="transmembrane region" description="Helical" evidence="10">
    <location>
        <begin position="43"/>
        <end position="65"/>
    </location>
</feature>
<feature type="transmembrane region" description="Helical" evidence="10">
    <location>
        <begin position="155"/>
        <end position="180"/>
    </location>
</feature>
<evidence type="ECO:0000259" key="11">
    <source>
        <dbReference type="Pfam" id="PF01061"/>
    </source>
</evidence>
<gene>
    <name evidence="12" type="ORF">KDD17_13870</name>
</gene>
<keyword evidence="9 10" id="KW-0472">Membrane</keyword>
<keyword evidence="4" id="KW-1003">Cell membrane</keyword>
<sequence length="270" mass="30112">MSIPRAQETQIAHGSDRSFATARSVSALILREMATRYGRSPGGYAWAVLEPLGGIIVLGFGMSLLIRTPSLGTSFVLFFATAFLLFAMYQQLAGDIGRCINFSRALLFYPAVTWVDAVVARFVLAVLTHIVVMTLLFTGLLIFTDTRAQLELGAITEAVMLTAFLGLGIGTLNCVLFGLFNVWMQIWSIINRPLFFISGTFFIYEDMPTTLQDILWWNPLLHLTGLMRRGFYSTYEASYVSIPYVCVVSGLCLFFGVVLLGRFHRIILNR</sequence>
<evidence type="ECO:0000313" key="12">
    <source>
        <dbReference type="EMBL" id="QUJ76001.1"/>
    </source>
</evidence>
<dbReference type="GO" id="GO:0043190">
    <property type="term" value="C:ATP-binding cassette (ABC) transporter complex"/>
    <property type="evidence" value="ECO:0007669"/>
    <property type="project" value="InterPro"/>
</dbReference>
<feature type="transmembrane region" description="Helical" evidence="10">
    <location>
        <begin position="71"/>
        <end position="89"/>
    </location>
</feature>
<dbReference type="PRINTS" id="PR00164">
    <property type="entry name" value="ABC2TRNSPORT"/>
</dbReference>
<comment type="similarity">
    <text evidence="2">Belongs to the ABC-2 integral membrane protein family.</text>
</comment>
<keyword evidence="6 10" id="KW-0812">Transmembrane</keyword>
<evidence type="ECO:0000256" key="7">
    <source>
        <dbReference type="ARBA" id="ARBA00022989"/>
    </source>
</evidence>
<evidence type="ECO:0000256" key="9">
    <source>
        <dbReference type="ARBA" id="ARBA00023136"/>
    </source>
</evidence>
<feature type="transmembrane region" description="Helical" evidence="10">
    <location>
        <begin position="241"/>
        <end position="261"/>
    </location>
</feature>
<evidence type="ECO:0000256" key="3">
    <source>
        <dbReference type="ARBA" id="ARBA00022448"/>
    </source>
</evidence>
<evidence type="ECO:0000256" key="5">
    <source>
        <dbReference type="ARBA" id="ARBA00022597"/>
    </source>
</evidence>
<name>A0A975JD07_9RHOB</name>
<proteinExistence type="inferred from homology"/>
<dbReference type="PANTHER" id="PTHR30413">
    <property type="entry name" value="INNER MEMBRANE TRANSPORT PERMEASE"/>
    <property type="match status" value="1"/>
</dbReference>
<evidence type="ECO:0000256" key="6">
    <source>
        <dbReference type="ARBA" id="ARBA00022692"/>
    </source>
</evidence>
<accession>A0A975JD07</accession>
<comment type="subcellular location">
    <subcellularLocation>
        <location evidence="1">Cell membrane</location>
        <topology evidence="1">Multi-pass membrane protein</topology>
    </subcellularLocation>
</comment>
<evidence type="ECO:0000256" key="2">
    <source>
        <dbReference type="ARBA" id="ARBA00007783"/>
    </source>
</evidence>
<feature type="domain" description="ABC-2 type transporter transmembrane" evidence="11">
    <location>
        <begin position="25"/>
        <end position="231"/>
    </location>
</feature>
<dbReference type="InterPro" id="IPR013525">
    <property type="entry name" value="ABC2_TM"/>
</dbReference>
<evidence type="ECO:0000256" key="10">
    <source>
        <dbReference type="SAM" id="Phobius"/>
    </source>
</evidence>
<keyword evidence="8" id="KW-0625">Polysaccharide transport</keyword>
<dbReference type="GO" id="GO:0015920">
    <property type="term" value="P:lipopolysaccharide transport"/>
    <property type="evidence" value="ECO:0007669"/>
    <property type="project" value="TreeGrafter"/>
</dbReference>
<keyword evidence="5" id="KW-0762">Sugar transport</keyword>
<dbReference type="Proteomes" id="UP000683291">
    <property type="component" value="Chromosome 1"/>
</dbReference>
<keyword evidence="13" id="KW-1185">Reference proteome</keyword>
<dbReference type="EMBL" id="CP073581">
    <property type="protein sequence ID" value="QUJ76001.1"/>
    <property type="molecule type" value="Genomic_DNA"/>
</dbReference>
<organism evidence="12 13">
    <name type="scientific">Sulfitobacter albidus</name>
    <dbReference type="NCBI Taxonomy" id="2829501"/>
    <lineage>
        <taxon>Bacteria</taxon>
        <taxon>Pseudomonadati</taxon>
        <taxon>Pseudomonadota</taxon>
        <taxon>Alphaproteobacteria</taxon>
        <taxon>Rhodobacterales</taxon>
        <taxon>Roseobacteraceae</taxon>
        <taxon>Sulfitobacter</taxon>
    </lineage>
</organism>
<dbReference type="RefSeq" id="WP_212704199.1">
    <property type="nucleotide sequence ID" value="NZ_CP073581.1"/>
</dbReference>
<evidence type="ECO:0000256" key="1">
    <source>
        <dbReference type="ARBA" id="ARBA00004651"/>
    </source>
</evidence>
<evidence type="ECO:0000313" key="13">
    <source>
        <dbReference type="Proteomes" id="UP000683291"/>
    </source>
</evidence>
<feature type="transmembrane region" description="Helical" evidence="10">
    <location>
        <begin position="118"/>
        <end position="143"/>
    </location>
</feature>
<dbReference type="InterPro" id="IPR000412">
    <property type="entry name" value="ABC_2_transport"/>
</dbReference>
<evidence type="ECO:0000256" key="8">
    <source>
        <dbReference type="ARBA" id="ARBA00023047"/>
    </source>
</evidence>
<evidence type="ECO:0000256" key="4">
    <source>
        <dbReference type="ARBA" id="ARBA00022475"/>
    </source>
</evidence>
<dbReference type="PANTHER" id="PTHR30413:SF10">
    <property type="entry name" value="CAPSULE POLYSACCHARIDE EXPORT INNER-MEMBRANE PROTEIN CTRC"/>
    <property type="match status" value="1"/>
</dbReference>
<dbReference type="GO" id="GO:0015774">
    <property type="term" value="P:polysaccharide transport"/>
    <property type="evidence" value="ECO:0007669"/>
    <property type="project" value="UniProtKB-KW"/>
</dbReference>
<dbReference type="Pfam" id="PF01061">
    <property type="entry name" value="ABC2_membrane"/>
    <property type="match status" value="1"/>
</dbReference>
<dbReference type="GO" id="GO:0140359">
    <property type="term" value="F:ABC-type transporter activity"/>
    <property type="evidence" value="ECO:0007669"/>
    <property type="project" value="InterPro"/>
</dbReference>
<keyword evidence="3" id="KW-0813">Transport</keyword>
<reference evidence="12" key="1">
    <citation type="submission" date="2021-04" db="EMBL/GenBank/DDBJ databases">
        <title>Complete genome sequence for Sulfitobacter sp. strain JK7-1.</title>
        <authorList>
            <person name="Park S.-J."/>
        </authorList>
    </citation>
    <scope>NUCLEOTIDE SEQUENCE</scope>
    <source>
        <strain evidence="12">JK7-1</strain>
    </source>
</reference>
<protein>
    <submittedName>
        <fullName evidence="12">ABC transporter permease</fullName>
    </submittedName>
</protein>
<keyword evidence="7 10" id="KW-1133">Transmembrane helix</keyword>
<dbReference type="AlphaFoldDB" id="A0A975JD07"/>